<dbReference type="OrthoDB" id="9762778at2"/>
<evidence type="ECO:0000259" key="10">
    <source>
        <dbReference type="PROSITE" id="PS50893"/>
    </source>
</evidence>
<name>A0A1G9NQR2_9FIRM</name>
<dbReference type="Pfam" id="PF00664">
    <property type="entry name" value="ABC_membrane"/>
    <property type="match status" value="1"/>
</dbReference>
<keyword evidence="8 9" id="KW-0472">Membrane</keyword>
<keyword evidence="13" id="KW-1185">Reference proteome</keyword>
<evidence type="ECO:0000256" key="4">
    <source>
        <dbReference type="ARBA" id="ARBA00022692"/>
    </source>
</evidence>
<evidence type="ECO:0000256" key="2">
    <source>
        <dbReference type="ARBA" id="ARBA00022448"/>
    </source>
</evidence>
<dbReference type="PANTHER" id="PTHR24221:SF397">
    <property type="entry name" value="ABC TRANSPORTER, ATP-BINDING TRANSMEMBRANE PROTEIN"/>
    <property type="match status" value="1"/>
</dbReference>
<dbReference type="GO" id="GO:0005886">
    <property type="term" value="C:plasma membrane"/>
    <property type="evidence" value="ECO:0007669"/>
    <property type="project" value="UniProtKB-SubCell"/>
</dbReference>
<dbReference type="STRING" id="146817.SAMN04488502_1011084"/>
<feature type="transmembrane region" description="Helical" evidence="9">
    <location>
        <begin position="63"/>
        <end position="86"/>
    </location>
</feature>
<dbReference type="InterPro" id="IPR003593">
    <property type="entry name" value="AAA+_ATPase"/>
</dbReference>
<dbReference type="Proteomes" id="UP000214880">
    <property type="component" value="Unassembled WGS sequence"/>
</dbReference>
<feature type="transmembrane region" description="Helical" evidence="9">
    <location>
        <begin position="173"/>
        <end position="191"/>
    </location>
</feature>
<evidence type="ECO:0000313" key="13">
    <source>
        <dbReference type="Proteomes" id="UP000214880"/>
    </source>
</evidence>
<dbReference type="InterPro" id="IPR017871">
    <property type="entry name" value="ABC_transporter-like_CS"/>
</dbReference>
<keyword evidence="2" id="KW-0813">Transport</keyword>
<evidence type="ECO:0000313" key="12">
    <source>
        <dbReference type="EMBL" id="SDL88377.1"/>
    </source>
</evidence>
<feature type="domain" description="ABC transporter" evidence="10">
    <location>
        <begin position="351"/>
        <end position="586"/>
    </location>
</feature>
<feature type="transmembrane region" description="Helical" evidence="9">
    <location>
        <begin position="259"/>
        <end position="280"/>
    </location>
</feature>
<feature type="domain" description="ABC transmembrane type-1" evidence="11">
    <location>
        <begin position="28"/>
        <end position="304"/>
    </location>
</feature>
<dbReference type="InterPro" id="IPR011527">
    <property type="entry name" value="ABC1_TM_dom"/>
</dbReference>
<dbReference type="SUPFAM" id="SSF90123">
    <property type="entry name" value="ABC transporter transmembrane region"/>
    <property type="match status" value="1"/>
</dbReference>
<dbReference type="FunFam" id="3.40.50.300:FF:000221">
    <property type="entry name" value="Multidrug ABC transporter ATP-binding protein"/>
    <property type="match status" value="1"/>
</dbReference>
<dbReference type="InterPro" id="IPR003439">
    <property type="entry name" value="ABC_transporter-like_ATP-bd"/>
</dbReference>
<evidence type="ECO:0000256" key="1">
    <source>
        <dbReference type="ARBA" id="ARBA00004651"/>
    </source>
</evidence>
<dbReference type="AlphaFoldDB" id="A0A1G9NQR2"/>
<keyword evidence="6 12" id="KW-0067">ATP-binding</keyword>
<keyword evidence="3" id="KW-1003">Cell membrane</keyword>
<dbReference type="InterPro" id="IPR027417">
    <property type="entry name" value="P-loop_NTPase"/>
</dbReference>
<dbReference type="GO" id="GO:0034040">
    <property type="term" value="F:ATPase-coupled lipid transmembrane transporter activity"/>
    <property type="evidence" value="ECO:0007669"/>
    <property type="project" value="TreeGrafter"/>
</dbReference>
<feature type="transmembrane region" description="Helical" evidence="9">
    <location>
        <begin position="26"/>
        <end position="51"/>
    </location>
</feature>
<dbReference type="EMBL" id="FNHB01000001">
    <property type="protein sequence ID" value="SDL88377.1"/>
    <property type="molecule type" value="Genomic_DNA"/>
</dbReference>
<keyword evidence="4 9" id="KW-0812">Transmembrane</keyword>
<dbReference type="Pfam" id="PF00005">
    <property type="entry name" value="ABC_tran"/>
    <property type="match status" value="1"/>
</dbReference>
<evidence type="ECO:0000256" key="3">
    <source>
        <dbReference type="ARBA" id="ARBA00022475"/>
    </source>
</evidence>
<gene>
    <name evidence="12" type="ORF">SAMN04488502_1011084</name>
</gene>
<dbReference type="Gene3D" id="3.40.50.300">
    <property type="entry name" value="P-loop containing nucleotide triphosphate hydrolases"/>
    <property type="match status" value="1"/>
</dbReference>
<keyword evidence="5" id="KW-0547">Nucleotide-binding</keyword>
<dbReference type="RefSeq" id="WP_092069250.1">
    <property type="nucleotide sequence ID" value="NZ_FNHB01000001.1"/>
</dbReference>
<accession>A0A1G9NQR2</accession>
<evidence type="ECO:0000256" key="7">
    <source>
        <dbReference type="ARBA" id="ARBA00022989"/>
    </source>
</evidence>
<keyword evidence="7 9" id="KW-1133">Transmembrane helix</keyword>
<dbReference type="InterPro" id="IPR039421">
    <property type="entry name" value="Type_1_exporter"/>
</dbReference>
<reference evidence="12 13" key="1">
    <citation type="submission" date="2016-10" db="EMBL/GenBank/DDBJ databases">
        <authorList>
            <person name="de Groot N.N."/>
        </authorList>
    </citation>
    <scope>NUCLEOTIDE SEQUENCE [LARGE SCALE GENOMIC DNA]</scope>
    <source>
        <strain evidence="12 13">DSM 1736</strain>
    </source>
</reference>
<dbReference type="PROSITE" id="PS50929">
    <property type="entry name" value="ABC_TM1F"/>
    <property type="match status" value="1"/>
</dbReference>
<evidence type="ECO:0000256" key="9">
    <source>
        <dbReference type="SAM" id="Phobius"/>
    </source>
</evidence>
<proteinExistence type="predicted"/>
<dbReference type="SMART" id="SM00382">
    <property type="entry name" value="AAA"/>
    <property type="match status" value="1"/>
</dbReference>
<evidence type="ECO:0000256" key="6">
    <source>
        <dbReference type="ARBA" id="ARBA00022840"/>
    </source>
</evidence>
<comment type="subcellular location">
    <subcellularLocation>
        <location evidence="1">Cell membrane</location>
        <topology evidence="1">Multi-pass membrane protein</topology>
    </subcellularLocation>
</comment>
<dbReference type="InterPro" id="IPR036640">
    <property type="entry name" value="ABC1_TM_sf"/>
</dbReference>
<dbReference type="PROSITE" id="PS50893">
    <property type="entry name" value="ABC_TRANSPORTER_2"/>
    <property type="match status" value="1"/>
</dbReference>
<dbReference type="GO" id="GO:0140359">
    <property type="term" value="F:ABC-type transporter activity"/>
    <property type="evidence" value="ECO:0007669"/>
    <property type="project" value="InterPro"/>
</dbReference>
<dbReference type="CDD" id="cd07346">
    <property type="entry name" value="ABC_6TM_exporters"/>
    <property type="match status" value="1"/>
</dbReference>
<dbReference type="GO" id="GO:0016887">
    <property type="term" value="F:ATP hydrolysis activity"/>
    <property type="evidence" value="ECO:0007669"/>
    <property type="project" value="InterPro"/>
</dbReference>
<organism evidence="12 13">
    <name type="scientific">Dendrosporobacter quercicolus</name>
    <dbReference type="NCBI Taxonomy" id="146817"/>
    <lineage>
        <taxon>Bacteria</taxon>
        <taxon>Bacillati</taxon>
        <taxon>Bacillota</taxon>
        <taxon>Negativicutes</taxon>
        <taxon>Selenomonadales</taxon>
        <taxon>Sporomusaceae</taxon>
        <taxon>Dendrosporobacter</taxon>
    </lineage>
</organism>
<dbReference type="PANTHER" id="PTHR24221">
    <property type="entry name" value="ATP-BINDING CASSETTE SUB-FAMILY B"/>
    <property type="match status" value="1"/>
</dbReference>
<dbReference type="SUPFAM" id="SSF52540">
    <property type="entry name" value="P-loop containing nucleoside triphosphate hydrolases"/>
    <property type="match status" value="1"/>
</dbReference>
<evidence type="ECO:0000256" key="8">
    <source>
        <dbReference type="ARBA" id="ARBA00023136"/>
    </source>
</evidence>
<protein>
    <submittedName>
        <fullName evidence="12">ATP-binding cassette, subfamily B</fullName>
    </submittedName>
</protein>
<dbReference type="GO" id="GO:0005524">
    <property type="term" value="F:ATP binding"/>
    <property type="evidence" value="ECO:0007669"/>
    <property type="project" value="UniProtKB-KW"/>
</dbReference>
<sequence length="607" mass="65821">MKHKEPKAKAGLFRLMELAGSRKGQLTGACALSVLAAAARLVPFFTIYGLLRQIVLHYHNLSAIPMSTVLWLVGTTAVAAVAYGGFGFASSSLSHRAAYNILYELRVQLMEKLSRLPAGYFTGTTQGALKKVVQDDVEQIEEFIAHNIADTVSAIALPVFTLAYLFIMDWRLALCTIFPLVICIVVLSAGLKNPKGAKTQLDMHETREAMNGTIVEYVHGMPVIKVFNRTLSAFGRLGKSIDDFSAAVKRAAYFFAPRMGVYFAAMGAQLLLILPAGLLIGLNASSYTDFLPLLLLFFLVGAGLKEPLENMMALALSTKNIAIGVARIDKILAEKEIAAPTSSVLPQSCDITFDHVQFSYNEDGLMAVNDISFALRQNTITGLVGPSGGGKSTVAQLLLRFYEPQAGRITIGGVDIKDIAPGKLMENVGYVFQDSVLFRDTVEGNIRMGNSEATRAEVEAAAKAAAIHDVIMALPMGYDTVIGEDNAYLSGGEKQRIAIARVFLKKPPIILLDEATAYADAENESLIQEAFAKLAEGKTVLIIAHRLKTIENADQILVLDNGRLMASGTHGSLLASSAAYRRMVDANERRDTWRIRKTLRKEAACHA</sequence>
<evidence type="ECO:0000259" key="11">
    <source>
        <dbReference type="PROSITE" id="PS50929"/>
    </source>
</evidence>
<evidence type="ECO:0000256" key="5">
    <source>
        <dbReference type="ARBA" id="ARBA00022741"/>
    </source>
</evidence>
<feature type="transmembrane region" description="Helical" evidence="9">
    <location>
        <begin position="148"/>
        <end position="167"/>
    </location>
</feature>
<dbReference type="PROSITE" id="PS00211">
    <property type="entry name" value="ABC_TRANSPORTER_1"/>
    <property type="match status" value="1"/>
</dbReference>
<dbReference type="Gene3D" id="1.20.1560.10">
    <property type="entry name" value="ABC transporter type 1, transmembrane domain"/>
    <property type="match status" value="1"/>
</dbReference>